<evidence type="ECO:0000256" key="2">
    <source>
        <dbReference type="SAM" id="SignalP"/>
    </source>
</evidence>
<sequence length="63" mass="5868">MHRGHRISIATATAALLILGSAGLALADNHVPGPPRGGGVGPAGAPAGSAGVPAPQATVVAGR</sequence>
<feature type="region of interest" description="Disordered" evidence="1">
    <location>
        <begin position="28"/>
        <end position="63"/>
    </location>
</feature>
<protein>
    <submittedName>
        <fullName evidence="3">Uncharacterized protein</fullName>
    </submittedName>
</protein>
<organism evidence="3 4">
    <name type="scientific">Streptomyces yaizuensis</name>
    <dbReference type="NCBI Taxonomy" id="2989713"/>
    <lineage>
        <taxon>Bacteria</taxon>
        <taxon>Bacillati</taxon>
        <taxon>Actinomycetota</taxon>
        <taxon>Actinomycetes</taxon>
        <taxon>Kitasatosporales</taxon>
        <taxon>Streptomycetaceae</taxon>
        <taxon>Streptomyces</taxon>
    </lineage>
</organism>
<keyword evidence="4" id="KW-1185">Reference proteome</keyword>
<comment type="caution">
    <text evidence="3">The sequence shown here is derived from an EMBL/GenBank/DDBJ whole genome shotgun (WGS) entry which is preliminary data.</text>
</comment>
<name>A0ABQ5NSQ6_9ACTN</name>
<reference evidence="3 4" key="1">
    <citation type="submission" date="2022-10" db="EMBL/GenBank/DDBJ databases">
        <title>Draft genome sequence of Streptomyces sp. YSPA8.</title>
        <authorList>
            <person name="Moriuchi R."/>
            <person name="Dohra H."/>
            <person name="Yamamura H."/>
            <person name="Kodani S."/>
        </authorList>
    </citation>
    <scope>NUCLEOTIDE SEQUENCE [LARGE SCALE GENOMIC DNA]</scope>
    <source>
        <strain evidence="3 4">YSPA8</strain>
    </source>
</reference>
<feature type="chain" id="PRO_5045357527" evidence="2">
    <location>
        <begin position="28"/>
        <end position="63"/>
    </location>
</feature>
<evidence type="ECO:0000313" key="3">
    <source>
        <dbReference type="EMBL" id="GLF93185.1"/>
    </source>
</evidence>
<proteinExistence type="predicted"/>
<gene>
    <name evidence="3" type="ORF">SYYSPA8_02830</name>
</gene>
<evidence type="ECO:0000256" key="1">
    <source>
        <dbReference type="SAM" id="MobiDB-lite"/>
    </source>
</evidence>
<feature type="signal peptide" evidence="2">
    <location>
        <begin position="1"/>
        <end position="27"/>
    </location>
</feature>
<dbReference type="EMBL" id="BSBI01000001">
    <property type="protein sequence ID" value="GLF93185.1"/>
    <property type="molecule type" value="Genomic_DNA"/>
</dbReference>
<accession>A0ABQ5NSQ6</accession>
<feature type="compositionally biased region" description="Low complexity" evidence="1">
    <location>
        <begin position="43"/>
        <end position="55"/>
    </location>
</feature>
<dbReference type="RefSeq" id="WP_323445274.1">
    <property type="nucleotide sequence ID" value="NZ_BSBI01000001.1"/>
</dbReference>
<keyword evidence="2" id="KW-0732">Signal</keyword>
<evidence type="ECO:0000313" key="4">
    <source>
        <dbReference type="Proteomes" id="UP001291653"/>
    </source>
</evidence>
<dbReference type="Proteomes" id="UP001291653">
    <property type="component" value="Unassembled WGS sequence"/>
</dbReference>